<evidence type="ECO:0000256" key="17">
    <source>
        <dbReference type="ARBA" id="ARBA00023065"/>
    </source>
</evidence>
<dbReference type="Pfam" id="PF06682">
    <property type="entry name" value="SARAF"/>
    <property type="match status" value="1"/>
</dbReference>
<evidence type="ECO:0000256" key="13">
    <source>
        <dbReference type="ARBA" id="ARBA00022824"/>
    </source>
</evidence>
<dbReference type="GO" id="GO:0006289">
    <property type="term" value="P:nucleotide-excision repair"/>
    <property type="evidence" value="ECO:0007669"/>
    <property type="project" value="InterPro"/>
</dbReference>
<evidence type="ECO:0000256" key="6">
    <source>
        <dbReference type="ARBA" id="ARBA00022448"/>
    </source>
</evidence>
<keyword evidence="21" id="KW-0539">Nucleus</keyword>
<dbReference type="GO" id="GO:2001256">
    <property type="term" value="P:regulation of store-operated calcium entry"/>
    <property type="evidence" value="ECO:0007669"/>
    <property type="project" value="InterPro"/>
</dbReference>
<comment type="caution">
    <text evidence="27">The sequence shown here is derived from an EMBL/GenBank/DDBJ whole genome shotgun (WGS) entry which is preliminary data.</text>
</comment>
<comment type="similarity">
    <text evidence="3">Belongs to the XPA family.</text>
</comment>
<dbReference type="GO" id="GO:0008270">
    <property type="term" value="F:zinc ion binding"/>
    <property type="evidence" value="ECO:0007669"/>
    <property type="project" value="UniProtKB-KW"/>
</dbReference>
<keyword evidence="28" id="KW-1185">Reference proteome</keyword>
<feature type="compositionally biased region" description="Polar residues" evidence="23">
    <location>
        <begin position="232"/>
        <end position="243"/>
    </location>
</feature>
<keyword evidence="15" id="KW-0106">Calcium</keyword>
<evidence type="ECO:0000256" key="16">
    <source>
        <dbReference type="ARBA" id="ARBA00022989"/>
    </source>
</evidence>
<dbReference type="GO" id="GO:0005789">
    <property type="term" value="C:endoplasmic reticulum membrane"/>
    <property type="evidence" value="ECO:0007669"/>
    <property type="project" value="UniProtKB-SubCell"/>
</dbReference>
<feature type="domain" description="XPA C-terminal" evidence="26">
    <location>
        <begin position="402"/>
        <end position="453"/>
    </location>
</feature>
<evidence type="ECO:0000313" key="28">
    <source>
        <dbReference type="Proteomes" id="UP000319801"/>
    </source>
</evidence>
<evidence type="ECO:0000256" key="10">
    <source>
        <dbReference type="ARBA" id="ARBA00022729"/>
    </source>
</evidence>
<feature type="transmembrane region" description="Helical" evidence="24">
    <location>
        <begin position="168"/>
        <end position="186"/>
    </location>
</feature>
<dbReference type="EMBL" id="VCAZ01000062">
    <property type="protein sequence ID" value="TSN95677.1"/>
    <property type="molecule type" value="Genomic_DNA"/>
</dbReference>
<evidence type="ECO:0000256" key="12">
    <source>
        <dbReference type="ARBA" id="ARBA00022771"/>
    </source>
</evidence>
<keyword evidence="12" id="KW-0863">Zinc-finger</keyword>
<dbReference type="PANTHER" id="PTHR15929:SF0">
    <property type="entry name" value="STORE-OPERATED CALCIUM ENTRY-ASSOCIATED REGULATORY FACTOR"/>
    <property type="match status" value="1"/>
</dbReference>
<evidence type="ECO:0000256" key="4">
    <source>
        <dbReference type="ARBA" id="ARBA00006833"/>
    </source>
</evidence>
<evidence type="ECO:0000256" key="5">
    <source>
        <dbReference type="ARBA" id="ARBA00016584"/>
    </source>
</evidence>
<dbReference type="FunFam" id="3.90.530.10:FF:000001">
    <property type="entry name" value="DNA repair protein complementing XP-A cells"/>
    <property type="match status" value="1"/>
</dbReference>
<dbReference type="GO" id="GO:0003684">
    <property type="term" value="F:damaged DNA binding"/>
    <property type="evidence" value="ECO:0007669"/>
    <property type="project" value="InterPro"/>
</dbReference>
<feature type="signal peptide" evidence="25">
    <location>
        <begin position="1"/>
        <end position="18"/>
    </location>
</feature>
<evidence type="ECO:0000256" key="14">
    <source>
        <dbReference type="ARBA" id="ARBA00022833"/>
    </source>
</evidence>
<evidence type="ECO:0000259" key="26">
    <source>
        <dbReference type="Pfam" id="PF05181"/>
    </source>
</evidence>
<dbReference type="InterPro" id="IPR009567">
    <property type="entry name" value="SARAF"/>
</dbReference>
<evidence type="ECO:0000256" key="20">
    <source>
        <dbReference type="ARBA" id="ARBA00023204"/>
    </source>
</evidence>
<keyword evidence="13" id="KW-0256">Endoplasmic reticulum</keyword>
<name>A0A556U8C0_BAGYA</name>
<evidence type="ECO:0000256" key="25">
    <source>
        <dbReference type="SAM" id="SignalP"/>
    </source>
</evidence>
<evidence type="ECO:0000256" key="7">
    <source>
        <dbReference type="ARBA" id="ARBA00022568"/>
    </source>
</evidence>
<keyword evidence="17" id="KW-0406">Ion transport</keyword>
<dbReference type="Pfam" id="PF05181">
    <property type="entry name" value="XPA_C"/>
    <property type="match status" value="1"/>
</dbReference>
<comment type="subcellular location">
    <subcellularLocation>
        <location evidence="1">Endoplasmic reticulum membrane</location>
        <topology evidence="1">Single-pass type I membrane protein</topology>
    </subcellularLocation>
    <subcellularLocation>
        <location evidence="2">Nucleus</location>
    </subcellularLocation>
</comment>
<feature type="compositionally biased region" description="Low complexity" evidence="23">
    <location>
        <begin position="305"/>
        <end position="325"/>
    </location>
</feature>
<accession>A0A556U8C0</accession>
<sequence>MALTAVFLLSLLWSPLYCWNDGAVLLRDVQALTLYRGRYTAARRSSPIPQLQCVGGSAGCSAFVPEVVQCQNKGWDGVDVQWECKADMDNWYRFGKVEVSCEGYNSPDDPYILRGSCGLEYTLELTAEGRQNQGSSRFFDFTSGFFQGKQQQQHGSNRNFPGTRSDEGLGSMVVVAFFLLLAFVVYKMFLSDSTRGFQGNQGPDGAGYNNMGPPPPGFRSEYTDSPPAYGFTDSQGTPNASSCGGTGLGGGFGGLGGGFGGLGGGNRRGGGFWSGMGTGGLLGYLLGSQRRGPNASPFASPGFHSNTNTSTRSSSSGSVTRTASGPTANKIAKTIDSGAGFFIEEEEVEEEQRASRVVHKPAPVMEPDYLMCEECSKPFMESYLSNSFDLSVCDKCRDSELKHKLISRTDSKQQFLLKDCDLDKREPPLRFILKKNPHNPRWGDMKLYLKSQVVNRSLEVWGSEEALEEARETREENKEIQKQKRFNKKKDTGAHQHDYGEEELLDEEEDQYRKVCKTCGHQLIYEKM</sequence>
<feature type="compositionally biased region" description="Basic and acidic residues" evidence="23">
    <location>
        <begin position="489"/>
        <end position="499"/>
    </location>
</feature>
<dbReference type="OrthoDB" id="20303at2759"/>
<feature type="region of interest" description="Disordered" evidence="23">
    <location>
        <begin position="293"/>
        <end position="330"/>
    </location>
</feature>
<dbReference type="PANTHER" id="PTHR15929">
    <property type="entry name" value="STORE-OPERATED CALCIUM ENTRY-ASSOCIATED REGULATORY FACTOR"/>
    <property type="match status" value="1"/>
</dbReference>
<evidence type="ECO:0000256" key="22">
    <source>
        <dbReference type="ARBA" id="ARBA00031116"/>
    </source>
</evidence>
<evidence type="ECO:0000256" key="19">
    <source>
        <dbReference type="ARBA" id="ARBA00023136"/>
    </source>
</evidence>
<dbReference type="InterPro" id="IPR022656">
    <property type="entry name" value="XPA_C"/>
</dbReference>
<keyword evidence="11" id="KW-0227">DNA damage</keyword>
<comment type="similarity">
    <text evidence="4">Belongs to the SARAF family.</text>
</comment>
<feature type="region of interest" description="Disordered" evidence="23">
    <location>
        <begin position="200"/>
        <end position="243"/>
    </location>
</feature>
<dbReference type="InterPro" id="IPR000465">
    <property type="entry name" value="XPA/RAD14"/>
</dbReference>
<feature type="compositionally biased region" description="Acidic residues" evidence="23">
    <location>
        <begin position="500"/>
        <end position="509"/>
    </location>
</feature>
<gene>
    <name evidence="27" type="ORF">Baya_9791</name>
</gene>
<evidence type="ECO:0000256" key="15">
    <source>
        <dbReference type="ARBA" id="ARBA00022837"/>
    </source>
</evidence>
<dbReference type="InterPro" id="IPR009061">
    <property type="entry name" value="DNA-bd_dom_put_sf"/>
</dbReference>
<keyword evidence="20" id="KW-0234">DNA repair</keyword>
<evidence type="ECO:0000256" key="8">
    <source>
        <dbReference type="ARBA" id="ARBA00022692"/>
    </source>
</evidence>
<evidence type="ECO:0000256" key="21">
    <source>
        <dbReference type="ARBA" id="ARBA00023242"/>
    </source>
</evidence>
<dbReference type="Pfam" id="PF01286">
    <property type="entry name" value="XPA_N"/>
    <property type="match status" value="1"/>
</dbReference>
<evidence type="ECO:0000256" key="2">
    <source>
        <dbReference type="ARBA" id="ARBA00004123"/>
    </source>
</evidence>
<keyword evidence="14" id="KW-0862">Zinc</keyword>
<feature type="compositionally biased region" description="Basic and acidic residues" evidence="23">
    <location>
        <begin position="472"/>
        <end position="482"/>
    </location>
</feature>
<proteinExistence type="inferred from homology"/>
<dbReference type="Proteomes" id="UP000319801">
    <property type="component" value="Unassembled WGS sequence"/>
</dbReference>
<evidence type="ECO:0000256" key="18">
    <source>
        <dbReference type="ARBA" id="ARBA00023125"/>
    </source>
</evidence>
<keyword evidence="19 24" id="KW-0472">Membrane</keyword>
<keyword evidence="16 24" id="KW-1133">Transmembrane helix</keyword>
<dbReference type="Gene3D" id="3.90.530.10">
    <property type="entry name" value="XPA C-terminal domain"/>
    <property type="match status" value="1"/>
</dbReference>
<reference evidence="27 28" key="1">
    <citation type="journal article" date="2019" name="Genome Biol. Evol.">
        <title>Whole-Genome Sequencing of the Giant Devil Catfish, Bagarius yarrelli.</title>
        <authorList>
            <person name="Jiang W."/>
            <person name="Lv Y."/>
            <person name="Cheng L."/>
            <person name="Yang K."/>
            <person name="Chao B."/>
            <person name="Wang X."/>
            <person name="Li Y."/>
            <person name="Pan X."/>
            <person name="You X."/>
            <person name="Zhang Y."/>
            <person name="Yang J."/>
            <person name="Li J."/>
            <person name="Zhang X."/>
            <person name="Liu S."/>
            <person name="Sun C."/>
            <person name="Yang J."/>
            <person name="Shi Q."/>
        </authorList>
    </citation>
    <scope>NUCLEOTIDE SEQUENCE [LARGE SCALE GENOMIC DNA]</scope>
    <source>
        <strain evidence="27">JWS20170419001</strain>
        <tissue evidence="27">Muscle</tissue>
    </source>
</reference>
<keyword evidence="9" id="KW-0479">Metal-binding</keyword>
<keyword evidence="6" id="KW-0813">Transport</keyword>
<organism evidence="27 28">
    <name type="scientific">Bagarius yarrelli</name>
    <name type="common">Goonch</name>
    <name type="synonym">Bagrus yarrelli</name>
    <dbReference type="NCBI Taxonomy" id="175774"/>
    <lineage>
        <taxon>Eukaryota</taxon>
        <taxon>Metazoa</taxon>
        <taxon>Chordata</taxon>
        <taxon>Craniata</taxon>
        <taxon>Vertebrata</taxon>
        <taxon>Euteleostomi</taxon>
        <taxon>Actinopterygii</taxon>
        <taxon>Neopterygii</taxon>
        <taxon>Teleostei</taxon>
        <taxon>Ostariophysi</taxon>
        <taxon>Siluriformes</taxon>
        <taxon>Sisoridae</taxon>
        <taxon>Sisorinae</taxon>
        <taxon>Bagarius</taxon>
    </lineage>
</organism>
<dbReference type="InterPro" id="IPR022652">
    <property type="entry name" value="Znf_XPA_CS"/>
</dbReference>
<protein>
    <recommendedName>
        <fullName evidence="5">Store-operated calcium entry-associated regulatory factor</fullName>
    </recommendedName>
    <alternativeName>
        <fullName evidence="22">Transmembrane protein 66</fullName>
    </alternativeName>
</protein>
<feature type="region of interest" description="Disordered" evidence="23">
    <location>
        <begin position="472"/>
        <end position="509"/>
    </location>
</feature>
<dbReference type="AlphaFoldDB" id="A0A556U8C0"/>
<dbReference type="SUPFAM" id="SSF57716">
    <property type="entry name" value="Glucocorticoid receptor-like (DNA-binding domain)"/>
    <property type="match status" value="1"/>
</dbReference>
<feature type="chain" id="PRO_5021727865" description="Store-operated calcium entry-associated regulatory factor" evidence="25">
    <location>
        <begin position="19"/>
        <end position="528"/>
    </location>
</feature>
<evidence type="ECO:0000256" key="1">
    <source>
        <dbReference type="ARBA" id="ARBA00004115"/>
    </source>
</evidence>
<dbReference type="SUPFAM" id="SSF46955">
    <property type="entry name" value="Putative DNA-binding domain"/>
    <property type="match status" value="1"/>
</dbReference>
<keyword evidence="10 25" id="KW-0732">Signal</keyword>
<evidence type="ECO:0000256" key="11">
    <source>
        <dbReference type="ARBA" id="ARBA00022763"/>
    </source>
</evidence>
<keyword evidence="8 24" id="KW-0812">Transmembrane</keyword>
<dbReference type="GO" id="GO:0006816">
    <property type="term" value="P:calcium ion transport"/>
    <property type="evidence" value="ECO:0007669"/>
    <property type="project" value="UniProtKB-KW"/>
</dbReference>
<keyword evidence="18" id="KW-0238">DNA-binding</keyword>
<evidence type="ECO:0000256" key="23">
    <source>
        <dbReference type="SAM" id="MobiDB-lite"/>
    </source>
</evidence>
<evidence type="ECO:0000256" key="9">
    <source>
        <dbReference type="ARBA" id="ARBA00022723"/>
    </source>
</evidence>
<keyword evidence="7" id="KW-0109">Calcium transport</keyword>
<dbReference type="GO" id="GO:0005634">
    <property type="term" value="C:nucleus"/>
    <property type="evidence" value="ECO:0007669"/>
    <property type="project" value="UniProtKB-SubCell"/>
</dbReference>
<dbReference type="NCBIfam" id="TIGR00598">
    <property type="entry name" value="rad14"/>
    <property type="match status" value="1"/>
</dbReference>
<dbReference type="CDD" id="cd21076">
    <property type="entry name" value="DBD_XPA"/>
    <property type="match status" value="1"/>
</dbReference>
<dbReference type="InterPro" id="IPR037129">
    <property type="entry name" value="XPA_sf"/>
</dbReference>
<evidence type="ECO:0000256" key="3">
    <source>
        <dbReference type="ARBA" id="ARBA00005548"/>
    </source>
</evidence>
<evidence type="ECO:0000256" key="24">
    <source>
        <dbReference type="SAM" id="Phobius"/>
    </source>
</evidence>
<evidence type="ECO:0000313" key="27">
    <source>
        <dbReference type="EMBL" id="TSN95677.1"/>
    </source>
</evidence>